<dbReference type="InterPro" id="IPR000232">
    <property type="entry name" value="HSF_DNA-bd"/>
</dbReference>
<dbReference type="InterPro" id="IPR036388">
    <property type="entry name" value="WH-like_DNA-bd_sf"/>
</dbReference>
<gene>
    <name evidence="5" type="ORF">CTEN210_13465</name>
</gene>
<evidence type="ECO:0000256" key="1">
    <source>
        <dbReference type="ARBA" id="ARBA00004123"/>
    </source>
</evidence>
<feature type="domain" description="HSF-type DNA-binding" evidence="4">
    <location>
        <begin position="29"/>
        <end position="131"/>
    </location>
</feature>
<dbReference type="SUPFAM" id="SSF46785">
    <property type="entry name" value="Winged helix' DNA-binding domain"/>
    <property type="match status" value="1"/>
</dbReference>
<evidence type="ECO:0000313" key="6">
    <source>
        <dbReference type="Proteomes" id="UP001054902"/>
    </source>
</evidence>
<evidence type="ECO:0000256" key="2">
    <source>
        <dbReference type="ARBA" id="ARBA00023125"/>
    </source>
</evidence>
<keyword evidence="6" id="KW-1185">Reference proteome</keyword>
<keyword evidence="3" id="KW-0539">Nucleus</keyword>
<keyword evidence="2" id="KW-0238">DNA-binding</keyword>
<dbReference type="GO" id="GO:0043565">
    <property type="term" value="F:sequence-specific DNA binding"/>
    <property type="evidence" value="ECO:0007669"/>
    <property type="project" value="InterPro"/>
</dbReference>
<dbReference type="AlphaFoldDB" id="A0AAD3HBF7"/>
<comment type="caution">
    <text evidence="5">The sequence shown here is derived from an EMBL/GenBank/DDBJ whole genome shotgun (WGS) entry which is preliminary data.</text>
</comment>
<accession>A0AAD3HBF7</accession>
<organism evidence="5 6">
    <name type="scientific">Chaetoceros tenuissimus</name>
    <dbReference type="NCBI Taxonomy" id="426638"/>
    <lineage>
        <taxon>Eukaryota</taxon>
        <taxon>Sar</taxon>
        <taxon>Stramenopiles</taxon>
        <taxon>Ochrophyta</taxon>
        <taxon>Bacillariophyta</taxon>
        <taxon>Coscinodiscophyceae</taxon>
        <taxon>Chaetocerotophycidae</taxon>
        <taxon>Chaetocerotales</taxon>
        <taxon>Chaetocerotaceae</taxon>
        <taxon>Chaetoceros</taxon>
    </lineage>
</organism>
<evidence type="ECO:0000313" key="5">
    <source>
        <dbReference type="EMBL" id="GFH56989.1"/>
    </source>
</evidence>
<dbReference type="Pfam" id="PF00447">
    <property type="entry name" value="HSF_DNA-bind"/>
    <property type="match status" value="1"/>
</dbReference>
<dbReference type="GO" id="GO:0005634">
    <property type="term" value="C:nucleus"/>
    <property type="evidence" value="ECO:0007669"/>
    <property type="project" value="UniProtKB-SubCell"/>
</dbReference>
<dbReference type="Proteomes" id="UP001054902">
    <property type="component" value="Unassembled WGS sequence"/>
</dbReference>
<evidence type="ECO:0000259" key="4">
    <source>
        <dbReference type="Pfam" id="PF00447"/>
    </source>
</evidence>
<dbReference type="EMBL" id="BLLK01000057">
    <property type="protein sequence ID" value="GFH56989.1"/>
    <property type="molecule type" value="Genomic_DNA"/>
</dbReference>
<sequence>MNTVETKKMMHFFNNEGKHIKRKGKAIKFPMKLMYVLEHCDKYSQYISWNYSIDPKNRKTTVLGHAFTIHDIDMFAGEVMPAFFKEAKYESFQRQLYRWGFVKTRNCKGNSYQGRRSFTYHHTDEMFIEKDWEKCSILSYSKTLKYANPFIKKGIPTQREMNAYQEPQGYSFEKRASLVSDSGNGASFEDAAAIVRQNEVPMTSVMTSAPPPGLQSRRNSNSNLLNLEEINFGEVNYESRSSNLLPLSSLFNSQANMHQSSFNANPSMVLGSSMSTMTPQNPSSSHQLPDFTQTLYTQSILLNAMTVLLNDSTIDRKESS</sequence>
<comment type="subcellular location">
    <subcellularLocation>
        <location evidence="1">Nucleus</location>
    </subcellularLocation>
</comment>
<dbReference type="Gene3D" id="1.10.10.10">
    <property type="entry name" value="Winged helix-like DNA-binding domain superfamily/Winged helix DNA-binding domain"/>
    <property type="match status" value="1"/>
</dbReference>
<dbReference type="InterPro" id="IPR036390">
    <property type="entry name" value="WH_DNA-bd_sf"/>
</dbReference>
<proteinExistence type="predicted"/>
<dbReference type="GO" id="GO:0003700">
    <property type="term" value="F:DNA-binding transcription factor activity"/>
    <property type="evidence" value="ECO:0007669"/>
    <property type="project" value="InterPro"/>
</dbReference>
<evidence type="ECO:0000256" key="3">
    <source>
        <dbReference type="ARBA" id="ARBA00023242"/>
    </source>
</evidence>
<dbReference type="PANTHER" id="PTHR10015">
    <property type="entry name" value="HEAT SHOCK TRANSCRIPTION FACTOR"/>
    <property type="match status" value="1"/>
</dbReference>
<reference evidence="5 6" key="1">
    <citation type="journal article" date="2021" name="Sci. Rep.">
        <title>The genome of the diatom Chaetoceros tenuissimus carries an ancient integrated fragment of an extant virus.</title>
        <authorList>
            <person name="Hongo Y."/>
            <person name="Kimura K."/>
            <person name="Takaki Y."/>
            <person name="Yoshida Y."/>
            <person name="Baba S."/>
            <person name="Kobayashi G."/>
            <person name="Nagasaki K."/>
            <person name="Hano T."/>
            <person name="Tomaru Y."/>
        </authorList>
    </citation>
    <scope>NUCLEOTIDE SEQUENCE [LARGE SCALE GENOMIC DNA]</scope>
    <source>
        <strain evidence="5 6">NIES-3715</strain>
    </source>
</reference>
<protein>
    <recommendedName>
        <fullName evidence="4">HSF-type DNA-binding domain-containing protein</fullName>
    </recommendedName>
</protein>
<name>A0AAD3HBF7_9STRA</name>
<dbReference type="PANTHER" id="PTHR10015:SF206">
    <property type="entry name" value="HSF-TYPE DNA-BINDING DOMAIN-CONTAINING PROTEIN"/>
    <property type="match status" value="1"/>
</dbReference>